<keyword evidence="3 8" id="KW-0547">Nucleotide-binding</keyword>
<dbReference type="PROSITE" id="PS00108">
    <property type="entry name" value="PROTEIN_KINASE_ST"/>
    <property type="match status" value="1"/>
</dbReference>
<feature type="domain" description="Protein kinase" evidence="11">
    <location>
        <begin position="125"/>
        <end position="417"/>
    </location>
</feature>
<dbReference type="STRING" id="33097.A0A150GP58"/>
<dbReference type="Pfam" id="PF07714">
    <property type="entry name" value="PK_Tyr_Ser-Thr"/>
    <property type="match status" value="1"/>
</dbReference>
<evidence type="ECO:0000256" key="3">
    <source>
        <dbReference type="ARBA" id="ARBA00022741"/>
    </source>
</evidence>
<feature type="binding site" evidence="7">
    <location>
        <position position="281"/>
    </location>
    <ligand>
        <name>Mg(2+)</name>
        <dbReference type="ChEBI" id="CHEBI:18420"/>
    </ligand>
</feature>
<feature type="binding site" evidence="7">
    <location>
        <position position="298"/>
    </location>
    <ligand>
        <name>Mg(2+)</name>
        <dbReference type="ChEBI" id="CHEBI:18420"/>
    </ligand>
</feature>
<evidence type="ECO:0000313" key="13">
    <source>
        <dbReference type="Proteomes" id="UP000075714"/>
    </source>
</evidence>
<reference evidence="13" key="1">
    <citation type="journal article" date="2016" name="Nat. Commun.">
        <title>The Gonium pectorale genome demonstrates co-option of cell cycle regulation during the evolution of multicellularity.</title>
        <authorList>
            <person name="Hanschen E.R."/>
            <person name="Marriage T.N."/>
            <person name="Ferris P.J."/>
            <person name="Hamaji T."/>
            <person name="Toyoda A."/>
            <person name="Fujiyama A."/>
            <person name="Neme R."/>
            <person name="Noguchi H."/>
            <person name="Minakuchi Y."/>
            <person name="Suzuki M."/>
            <person name="Kawai-Toyooka H."/>
            <person name="Smith D.R."/>
            <person name="Sparks H."/>
            <person name="Anderson J."/>
            <person name="Bakaric R."/>
            <person name="Luria V."/>
            <person name="Karger A."/>
            <person name="Kirschner M.W."/>
            <person name="Durand P.M."/>
            <person name="Michod R.E."/>
            <person name="Nozaki H."/>
            <person name="Olson B.J."/>
        </authorList>
    </citation>
    <scope>NUCLEOTIDE SEQUENCE [LARGE SCALE GENOMIC DNA]</scope>
    <source>
        <strain evidence="13">NIES-2863</strain>
    </source>
</reference>
<dbReference type="SMART" id="SM00220">
    <property type="entry name" value="S_TKc"/>
    <property type="match status" value="1"/>
</dbReference>
<dbReference type="AlphaFoldDB" id="A0A150GP58"/>
<evidence type="ECO:0000256" key="1">
    <source>
        <dbReference type="ARBA" id="ARBA00022527"/>
    </source>
</evidence>
<protein>
    <recommendedName>
        <fullName evidence="11">Protein kinase domain-containing protein</fullName>
    </recommendedName>
</protein>
<dbReference type="PROSITE" id="PS00107">
    <property type="entry name" value="PROTEIN_KINASE_ATP"/>
    <property type="match status" value="1"/>
</dbReference>
<feature type="binding site" evidence="8">
    <location>
        <position position="152"/>
    </location>
    <ligand>
        <name>ATP</name>
        <dbReference type="ChEBI" id="CHEBI:30616"/>
    </ligand>
</feature>
<comment type="caution">
    <text evidence="12">The sequence shown here is derived from an EMBL/GenBank/DDBJ whole genome shotgun (WGS) entry which is preliminary data.</text>
</comment>
<dbReference type="Proteomes" id="UP000075714">
    <property type="component" value="Unassembled WGS sequence"/>
</dbReference>
<evidence type="ECO:0000256" key="4">
    <source>
        <dbReference type="ARBA" id="ARBA00022777"/>
    </source>
</evidence>
<feature type="active site" description="Proton acceptor" evidence="6">
    <location>
        <position position="276"/>
    </location>
</feature>
<dbReference type="OrthoDB" id="538027at2759"/>
<evidence type="ECO:0000256" key="6">
    <source>
        <dbReference type="PIRSR" id="PIRSR000615-1"/>
    </source>
</evidence>
<evidence type="ECO:0000256" key="10">
    <source>
        <dbReference type="SAM" id="MobiDB-lite"/>
    </source>
</evidence>
<dbReference type="InterPro" id="IPR000719">
    <property type="entry name" value="Prot_kinase_dom"/>
</dbReference>
<keyword evidence="1 9" id="KW-0723">Serine/threonine-protein kinase</keyword>
<keyword evidence="7" id="KW-0460">Magnesium</keyword>
<keyword evidence="4" id="KW-0418">Kinase</keyword>
<evidence type="ECO:0000256" key="7">
    <source>
        <dbReference type="PIRSR" id="PIRSR000615-3"/>
    </source>
</evidence>
<proteinExistence type="inferred from homology"/>
<organism evidence="12 13">
    <name type="scientific">Gonium pectorale</name>
    <name type="common">Green alga</name>
    <dbReference type="NCBI Taxonomy" id="33097"/>
    <lineage>
        <taxon>Eukaryota</taxon>
        <taxon>Viridiplantae</taxon>
        <taxon>Chlorophyta</taxon>
        <taxon>core chlorophytes</taxon>
        <taxon>Chlorophyceae</taxon>
        <taxon>CS clade</taxon>
        <taxon>Chlamydomonadales</taxon>
        <taxon>Volvocaceae</taxon>
        <taxon>Gonium</taxon>
    </lineage>
</organism>
<dbReference type="PANTHER" id="PTHR44329">
    <property type="entry name" value="SERINE/THREONINE-PROTEIN KINASE TNNI3K-RELATED"/>
    <property type="match status" value="1"/>
</dbReference>
<sequence>MSEHPPGAAAQPAASQEPTTSYTIDVDLELVPVTPLTPIPAAIDMDVRVGEGAGEGELQLLPITLGKGAFGRVVVGLYGASQEPTTSYTIDVDLELVPVTPLTPIPAAIDMDVRVGEGAGEGELQLLPITLGKGAFGRVVVGLYGGHRVAVKLLNTGLALPLPDAAIWKSEAARTATAARTSPEAAGPGGQQAEHGDGNCVRRSEAATLAAGAEQESDSTVQAAGRAFGGEVAVLARCQHPNIVRLLAASLECVLHIVMQIGRALSYMHPTILHRDLKPANVLVSNADSETPVIKLGDFGLARLRDTILVTREPEVGTVPYISPEAFEPANFIISDRADMYALGVILWELLSGMRPWGSLSHMQIACAVTIKGDRLSLGAIPPERCLPKLATLMKECWDADPLRRPAAAEFVKTIALVQQVCGMPSRGGLLV</sequence>
<dbReference type="InterPro" id="IPR011009">
    <property type="entry name" value="Kinase-like_dom_sf"/>
</dbReference>
<dbReference type="GO" id="GO:0005524">
    <property type="term" value="F:ATP binding"/>
    <property type="evidence" value="ECO:0007669"/>
    <property type="project" value="UniProtKB-UniRule"/>
</dbReference>
<evidence type="ECO:0000256" key="2">
    <source>
        <dbReference type="ARBA" id="ARBA00022679"/>
    </source>
</evidence>
<gene>
    <name evidence="12" type="ORF">GPECTOR_12g485</name>
</gene>
<dbReference type="SUPFAM" id="SSF56112">
    <property type="entry name" value="Protein kinase-like (PK-like)"/>
    <property type="match status" value="1"/>
</dbReference>
<evidence type="ECO:0000256" key="9">
    <source>
        <dbReference type="RuleBase" id="RU000304"/>
    </source>
</evidence>
<dbReference type="GO" id="GO:0046872">
    <property type="term" value="F:metal ion binding"/>
    <property type="evidence" value="ECO:0007669"/>
    <property type="project" value="UniProtKB-KW"/>
</dbReference>
<dbReference type="GO" id="GO:0004674">
    <property type="term" value="F:protein serine/threonine kinase activity"/>
    <property type="evidence" value="ECO:0007669"/>
    <property type="project" value="UniProtKB-KW"/>
</dbReference>
<keyword evidence="5 8" id="KW-0067">ATP-binding</keyword>
<dbReference type="EMBL" id="LSYV01000013">
    <property type="protein sequence ID" value="KXZ51522.1"/>
    <property type="molecule type" value="Genomic_DNA"/>
</dbReference>
<dbReference type="InterPro" id="IPR051681">
    <property type="entry name" value="Ser/Thr_Kinases-Pseudokinases"/>
</dbReference>
<name>A0A150GP58_GONPE</name>
<dbReference type="PANTHER" id="PTHR44329:SF214">
    <property type="entry name" value="PROTEIN KINASE DOMAIN-CONTAINING PROTEIN"/>
    <property type="match status" value="1"/>
</dbReference>
<evidence type="ECO:0000256" key="5">
    <source>
        <dbReference type="ARBA" id="ARBA00022840"/>
    </source>
</evidence>
<evidence type="ECO:0000256" key="8">
    <source>
        <dbReference type="PROSITE-ProRule" id="PRU10141"/>
    </source>
</evidence>
<dbReference type="Gene3D" id="1.10.510.10">
    <property type="entry name" value="Transferase(Phosphotransferase) domain 1"/>
    <property type="match status" value="1"/>
</dbReference>
<evidence type="ECO:0000259" key="11">
    <source>
        <dbReference type="PROSITE" id="PS50011"/>
    </source>
</evidence>
<dbReference type="InterPro" id="IPR017441">
    <property type="entry name" value="Protein_kinase_ATP_BS"/>
</dbReference>
<evidence type="ECO:0000313" key="12">
    <source>
        <dbReference type="EMBL" id="KXZ51522.1"/>
    </source>
</evidence>
<keyword evidence="7" id="KW-0479">Metal-binding</keyword>
<dbReference type="PROSITE" id="PS50011">
    <property type="entry name" value="PROTEIN_KINASE_DOM"/>
    <property type="match status" value="1"/>
</dbReference>
<comment type="similarity">
    <text evidence="9">Belongs to the protein kinase superfamily.</text>
</comment>
<dbReference type="InterPro" id="IPR008271">
    <property type="entry name" value="Ser/Thr_kinase_AS"/>
</dbReference>
<feature type="region of interest" description="Disordered" evidence="10">
    <location>
        <begin position="178"/>
        <end position="198"/>
    </location>
</feature>
<dbReference type="InterPro" id="IPR001245">
    <property type="entry name" value="Ser-Thr/Tyr_kinase_cat_dom"/>
</dbReference>
<keyword evidence="2" id="KW-0808">Transferase</keyword>
<accession>A0A150GP58</accession>
<keyword evidence="13" id="KW-1185">Reference proteome</keyword>